<keyword evidence="2" id="KW-1185">Reference proteome</keyword>
<proteinExistence type="predicted"/>
<evidence type="ECO:0008006" key="3">
    <source>
        <dbReference type="Google" id="ProtNLM"/>
    </source>
</evidence>
<protein>
    <recommendedName>
        <fullName evidence="3">F-box domain-containing protein</fullName>
    </recommendedName>
</protein>
<sequence>IHSIPTELLLEIFDMALPMDNFLRARPIVSDRRVAELNEAWRKSVATKKAISVVCKRWYIIGCTILYRDITLVSIESVFSLSATLRTDSSLATHTCSLTFLFFPTDQQMYRPEIENCVEQVEAVVKACKHATRVEICPFNAVFPRVCSMPSSSSIATALPSNITFLALGWHVQDQVFAGPMLQESCSRLQELSVFVEVLFRRYEQRLVFPHLHTLRLTSNGSLVAFYLPDDVLPAPHLTFRLHDRRHAVSQQHNSEETNLVALLQKCRNLIHVVLPSWARDSLVSQNADSDAAVKFRTVKHVDVWRAIETSRNAELQNPLWTGILASRFPNAKTLRRMDGILQHVFLEALPRVLHPSLRW</sequence>
<feature type="non-terminal residue" evidence="1">
    <location>
        <position position="1"/>
    </location>
</feature>
<name>A0AAW0D7R3_9AGAR</name>
<evidence type="ECO:0000313" key="1">
    <source>
        <dbReference type="EMBL" id="KAK7046992.1"/>
    </source>
</evidence>
<accession>A0AAW0D7R3</accession>
<dbReference type="Proteomes" id="UP001362999">
    <property type="component" value="Unassembled WGS sequence"/>
</dbReference>
<evidence type="ECO:0000313" key="2">
    <source>
        <dbReference type="Proteomes" id="UP001362999"/>
    </source>
</evidence>
<gene>
    <name evidence="1" type="ORF">R3P38DRAFT_2458979</name>
</gene>
<reference evidence="1 2" key="1">
    <citation type="journal article" date="2024" name="J Genomics">
        <title>Draft genome sequencing and assembly of Favolaschia claudopus CIRM-BRFM 2984 isolated from oak limbs.</title>
        <authorList>
            <person name="Navarro D."/>
            <person name="Drula E."/>
            <person name="Chaduli D."/>
            <person name="Cazenave R."/>
            <person name="Ahrendt S."/>
            <person name="Wang J."/>
            <person name="Lipzen A."/>
            <person name="Daum C."/>
            <person name="Barry K."/>
            <person name="Grigoriev I.V."/>
            <person name="Favel A."/>
            <person name="Rosso M.N."/>
            <person name="Martin F."/>
        </authorList>
    </citation>
    <scope>NUCLEOTIDE SEQUENCE [LARGE SCALE GENOMIC DNA]</scope>
    <source>
        <strain evidence="1 2">CIRM-BRFM 2984</strain>
    </source>
</reference>
<feature type="non-terminal residue" evidence="1">
    <location>
        <position position="360"/>
    </location>
</feature>
<organism evidence="1 2">
    <name type="scientific">Favolaschia claudopus</name>
    <dbReference type="NCBI Taxonomy" id="2862362"/>
    <lineage>
        <taxon>Eukaryota</taxon>
        <taxon>Fungi</taxon>
        <taxon>Dikarya</taxon>
        <taxon>Basidiomycota</taxon>
        <taxon>Agaricomycotina</taxon>
        <taxon>Agaricomycetes</taxon>
        <taxon>Agaricomycetidae</taxon>
        <taxon>Agaricales</taxon>
        <taxon>Marasmiineae</taxon>
        <taxon>Mycenaceae</taxon>
        <taxon>Favolaschia</taxon>
    </lineage>
</organism>
<dbReference type="EMBL" id="JAWWNJ010000010">
    <property type="protein sequence ID" value="KAK7046992.1"/>
    <property type="molecule type" value="Genomic_DNA"/>
</dbReference>
<comment type="caution">
    <text evidence="1">The sequence shown here is derived from an EMBL/GenBank/DDBJ whole genome shotgun (WGS) entry which is preliminary data.</text>
</comment>
<dbReference type="AlphaFoldDB" id="A0AAW0D7R3"/>